<keyword evidence="3" id="KW-0255">Endonuclease</keyword>
<accession>A0A972SMN5</accession>
<organism evidence="3 4">
    <name type="scientific">Paraburkholderia elongata</name>
    <dbReference type="NCBI Taxonomy" id="2675747"/>
    <lineage>
        <taxon>Bacteria</taxon>
        <taxon>Pseudomonadati</taxon>
        <taxon>Pseudomonadota</taxon>
        <taxon>Betaproteobacteria</taxon>
        <taxon>Burkholderiales</taxon>
        <taxon>Burkholderiaceae</taxon>
        <taxon>Paraburkholderia</taxon>
    </lineage>
</organism>
<comment type="caution">
    <text evidence="3">The sequence shown here is derived from an EMBL/GenBank/DDBJ whole genome shotgun (WGS) entry which is preliminary data.</text>
</comment>
<protein>
    <submittedName>
        <fullName evidence="3">HNH endonuclease</fullName>
    </submittedName>
</protein>
<keyword evidence="3" id="KW-0540">Nuclease</keyword>
<dbReference type="InterPro" id="IPR044925">
    <property type="entry name" value="His-Me_finger_sf"/>
</dbReference>
<keyword evidence="3" id="KW-0378">Hydrolase</keyword>
<feature type="compositionally biased region" description="Basic and acidic residues" evidence="1">
    <location>
        <begin position="69"/>
        <end position="95"/>
    </location>
</feature>
<dbReference type="SUPFAM" id="SSF54060">
    <property type="entry name" value="His-Me finger endonucleases"/>
    <property type="match status" value="1"/>
</dbReference>
<dbReference type="InterPro" id="IPR003615">
    <property type="entry name" value="HNH_nuc"/>
</dbReference>
<evidence type="ECO:0000256" key="1">
    <source>
        <dbReference type="SAM" id="MobiDB-lite"/>
    </source>
</evidence>
<name>A0A972SMN5_9BURK</name>
<dbReference type="RefSeq" id="WP_216675109.1">
    <property type="nucleotide sequence ID" value="NZ_WOEZ01000185.1"/>
</dbReference>
<evidence type="ECO:0000259" key="2">
    <source>
        <dbReference type="Pfam" id="PF13392"/>
    </source>
</evidence>
<feature type="domain" description="HNH nuclease" evidence="2">
    <location>
        <begin position="28"/>
        <end position="75"/>
    </location>
</feature>
<dbReference type="Proteomes" id="UP000655523">
    <property type="component" value="Unassembled WGS sequence"/>
</dbReference>
<dbReference type="AlphaFoldDB" id="A0A972SMN5"/>
<dbReference type="Gene3D" id="3.90.75.10">
    <property type="entry name" value="Homing Intron 3 (I-ppo) Encoded Endonuclease, Chain A"/>
    <property type="match status" value="1"/>
</dbReference>
<evidence type="ECO:0000313" key="3">
    <source>
        <dbReference type="EMBL" id="NPT59080.1"/>
    </source>
</evidence>
<proteinExistence type="predicted"/>
<dbReference type="Pfam" id="PF13392">
    <property type="entry name" value="HNH_3"/>
    <property type="match status" value="1"/>
</dbReference>
<dbReference type="InterPro" id="IPR044930">
    <property type="entry name" value="Homing_endonuclease_His-Me"/>
</dbReference>
<keyword evidence="4" id="KW-1185">Reference proteome</keyword>
<dbReference type="EMBL" id="WOEZ01000185">
    <property type="protein sequence ID" value="NPT59080.1"/>
    <property type="molecule type" value="Genomic_DNA"/>
</dbReference>
<evidence type="ECO:0000313" key="4">
    <source>
        <dbReference type="Proteomes" id="UP000655523"/>
    </source>
</evidence>
<feature type="region of interest" description="Disordered" evidence="1">
    <location>
        <begin position="64"/>
        <end position="95"/>
    </location>
</feature>
<reference evidence="3 4" key="1">
    <citation type="submission" date="2019-11" db="EMBL/GenBank/DDBJ databases">
        <title>Metabolism of dissolved organic matter in forest soils.</title>
        <authorList>
            <person name="Cyle K.T."/>
            <person name="Wilhelm R.C."/>
            <person name="Martinez C.E."/>
        </authorList>
    </citation>
    <scope>NUCLEOTIDE SEQUENCE [LARGE SCALE GENOMIC DNA]</scope>
    <source>
        <strain evidence="3 4">5N</strain>
    </source>
</reference>
<gene>
    <name evidence="3" type="ORF">GNZ13_32110</name>
</gene>
<sequence>MKTQCILTSYCKNAKGYGVRRIDGKNFLAHRLSYAEANGLVTEDLAGIVIRHKCDNPAWVNPDHLVPGTHKDNSRDMVERGRQGNTRGERSGKAKLKEKEVIEILRRLSAGEFGTALAKEYGVGNTTIYEIKSGKHWAHLQENQSI</sequence>
<dbReference type="GO" id="GO:0004519">
    <property type="term" value="F:endonuclease activity"/>
    <property type="evidence" value="ECO:0007669"/>
    <property type="project" value="UniProtKB-KW"/>
</dbReference>